<evidence type="ECO:0000313" key="7">
    <source>
        <dbReference type="RefSeq" id="XP_011305164.1"/>
    </source>
</evidence>
<dbReference type="PANTHER" id="PTHR12226">
    <property type="entry name" value="MANNOSE-P-DOLICHOL UTILIZATION DEFECT 1 LEC35 -RELATED"/>
    <property type="match status" value="1"/>
</dbReference>
<dbReference type="OrthoDB" id="271506at2759"/>
<feature type="transmembrane region" description="Helical" evidence="5">
    <location>
        <begin position="12"/>
        <end position="31"/>
    </location>
</feature>
<keyword evidence="3 5" id="KW-1133">Transmembrane helix</keyword>
<keyword evidence="6" id="KW-1185">Reference proteome</keyword>
<evidence type="ECO:0000256" key="3">
    <source>
        <dbReference type="ARBA" id="ARBA00022989"/>
    </source>
</evidence>
<dbReference type="Pfam" id="PF04193">
    <property type="entry name" value="PQ-loop"/>
    <property type="match status" value="1"/>
</dbReference>
<dbReference type="RefSeq" id="XP_011305164.1">
    <property type="nucleotide sequence ID" value="XM_011306862.1"/>
</dbReference>
<dbReference type="KEGG" id="fas:105267773"/>
<feature type="transmembrane region" description="Helical" evidence="5">
    <location>
        <begin position="69"/>
        <end position="88"/>
    </location>
</feature>
<gene>
    <name evidence="7" type="primary">LOC105267773</name>
</gene>
<sequence length="210" mass="23923">MMIIMDMQAISGMFSVITIAACFILKIPQLWNLMVVKSAAQIPLSGLALELISYTVMASYNYINGYALMSYLEYPVILVQQLVLIYFVLKYRNQINTTSILFATCYFLLSICIFIQVIPKAVFTFLTPMCTPISVSSKIVQLVAIFRAKNAESVSLLTWCISAFTNMTRIFTIWVDSADYLLLANFIISTLLSSSIMFLAMYYKYRRKQN</sequence>
<reference evidence="7" key="1">
    <citation type="submission" date="2025-08" db="UniProtKB">
        <authorList>
            <consortium name="RefSeq"/>
        </authorList>
    </citation>
    <scope>IDENTIFICATION</scope>
    <source>
        <strain evidence="7">USDA-PBARC FA_bdor</strain>
        <tissue evidence="7">Whole organism</tissue>
    </source>
</reference>
<feature type="transmembrane region" description="Helical" evidence="5">
    <location>
        <begin position="125"/>
        <end position="144"/>
    </location>
</feature>
<dbReference type="GeneID" id="105267773"/>
<dbReference type="GO" id="GO:0016020">
    <property type="term" value="C:membrane"/>
    <property type="evidence" value="ECO:0007669"/>
    <property type="project" value="UniProtKB-SubCell"/>
</dbReference>
<dbReference type="Gene3D" id="1.20.1280.290">
    <property type="match status" value="1"/>
</dbReference>
<dbReference type="AlphaFoldDB" id="A0A9R1T873"/>
<accession>A0A9R1T873</accession>
<keyword evidence="4 5" id="KW-0472">Membrane</keyword>
<feature type="transmembrane region" description="Helical" evidence="5">
    <location>
        <begin position="180"/>
        <end position="203"/>
    </location>
</feature>
<keyword evidence="2 5" id="KW-0812">Transmembrane</keyword>
<dbReference type="InterPro" id="IPR016817">
    <property type="entry name" value="MannP-dilichol_defect-1"/>
</dbReference>
<dbReference type="InterPro" id="IPR006603">
    <property type="entry name" value="PQ-loop_rpt"/>
</dbReference>
<comment type="subcellular location">
    <subcellularLocation>
        <location evidence="1">Membrane</location>
        <topology evidence="1">Multi-pass membrane protein</topology>
    </subcellularLocation>
</comment>
<organism evidence="6 7">
    <name type="scientific">Fopius arisanus</name>
    <dbReference type="NCBI Taxonomy" id="64838"/>
    <lineage>
        <taxon>Eukaryota</taxon>
        <taxon>Metazoa</taxon>
        <taxon>Ecdysozoa</taxon>
        <taxon>Arthropoda</taxon>
        <taxon>Hexapoda</taxon>
        <taxon>Insecta</taxon>
        <taxon>Pterygota</taxon>
        <taxon>Neoptera</taxon>
        <taxon>Endopterygota</taxon>
        <taxon>Hymenoptera</taxon>
        <taxon>Apocrita</taxon>
        <taxon>Ichneumonoidea</taxon>
        <taxon>Braconidae</taxon>
        <taxon>Opiinae</taxon>
        <taxon>Fopius</taxon>
    </lineage>
</organism>
<evidence type="ECO:0000256" key="2">
    <source>
        <dbReference type="ARBA" id="ARBA00022692"/>
    </source>
</evidence>
<feature type="transmembrane region" description="Helical" evidence="5">
    <location>
        <begin position="100"/>
        <end position="119"/>
    </location>
</feature>
<dbReference type="PANTHER" id="PTHR12226:SF3">
    <property type="entry name" value="SOLUTE CARRIER FAMILY 66 MEMBER 3"/>
    <property type="match status" value="1"/>
</dbReference>
<evidence type="ECO:0000256" key="5">
    <source>
        <dbReference type="SAM" id="Phobius"/>
    </source>
</evidence>
<proteinExistence type="predicted"/>
<evidence type="ECO:0000313" key="6">
    <source>
        <dbReference type="Proteomes" id="UP000694866"/>
    </source>
</evidence>
<evidence type="ECO:0000256" key="4">
    <source>
        <dbReference type="ARBA" id="ARBA00023136"/>
    </source>
</evidence>
<dbReference type="Proteomes" id="UP000694866">
    <property type="component" value="Unplaced"/>
</dbReference>
<name>A0A9R1T873_9HYME</name>
<evidence type="ECO:0000256" key="1">
    <source>
        <dbReference type="ARBA" id="ARBA00004141"/>
    </source>
</evidence>
<protein>
    <submittedName>
        <fullName evidence="7">PQ-loop repeat-containing protein 3</fullName>
    </submittedName>
</protein>
<feature type="transmembrane region" description="Helical" evidence="5">
    <location>
        <begin position="156"/>
        <end position="174"/>
    </location>
</feature>